<dbReference type="Proteomes" id="UP000694867">
    <property type="component" value="Unplaced"/>
</dbReference>
<gene>
    <name evidence="3" type="primary">LOC100904187</name>
</gene>
<accession>A0AAJ6QUM8</accession>
<feature type="chain" id="PRO_5042546255" evidence="1">
    <location>
        <begin position="20"/>
        <end position="127"/>
    </location>
</feature>
<protein>
    <submittedName>
        <fullName evidence="3">Uncharacterized protein LOC100904187</fullName>
    </submittedName>
</protein>
<evidence type="ECO:0000313" key="2">
    <source>
        <dbReference type="Proteomes" id="UP000694867"/>
    </source>
</evidence>
<dbReference type="GeneID" id="100904187"/>
<organism evidence="2 3">
    <name type="scientific">Galendromus occidentalis</name>
    <name type="common">western predatory mite</name>
    <dbReference type="NCBI Taxonomy" id="34638"/>
    <lineage>
        <taxon>Eukaryota</taxon>
        <taxon>Metazoa</taxon>
        <taxon>Ecdysozoa</taxon>
        <taxon>Arthropoda</taxon>
        <taxon>Chelicerata</taxon>
        <taxon>Arachnida</taxon>
        <taxon>Acari</taxon>
        <taxon>Parasitiformes</taxon>
        <taxon>Mesostigmata</taxon>
        <taxon>Gamasina</taxon>
        <taxon>Phytoseioidea</taxon>
        <taxon>Phytoseiidae</taxon>
        <taxon>Typhlodrominae</taxon>
        <taxon>Galendromus</taxon>
    </lineage>
</organism>
<evidence type="ECO:0000256" key="1">
    <source>
        <dbReference type="SAM" id="SignalP"/>
    </source>
</evidence>
<dbReference type="KEGG" id="goe:100904187"/>
<sequence length="127" mass="14087">MKLLSTLLTFVALIAVGLSQNVRLDSSMVVDDSPKLGMCGDKLSDILIMVCKPFGGIARRKRGGMSTNPLSAYMWHRSTRELVCMNRTQSAPCFCCSKFHGPCTMNTLIANFCAQPAPEFDKYYIHD</sequence>
<proteinExistence type="predicted"/>
<dbReference type="Gene3D" id="1.10.100.10">
    <property type="entry name" value="Insulin-like"/>
    <property type="match status" value="1"/>
</dbReference>
<dbReference type="AlphaFoldDB" id="A0AAJ6QUM8"/>
<feature type="signal peptide" evidence="1">
    <location>
        <begin position="1"/>
        <end position="19"/>
    </location>
</feature>
<name>A0AAJ6QUM8_9ACAR</name>
<evidence type="ECO:0000313" key="3">
    <source>
        <dbReference type="RefSeq" id="XP_003744454.1"/>
    </source>
</evidence>
<dbReference type="RefSeq" id="XP_003744454.1">
    <property type="nucleotide sequence ID" value="XM_003744406.2"/>
</dbReference>
<keyword evidence="2" id="KW-1185">Reference proteome</keyword>
<keyword evidence="1" id="KW-0732">Signal</keyword>
<reference evidence="3" key="1">
    <citation type="submission" date="2025-08" db="UniProtKB">
        <authorList>
            <consortium name="RefSeq"/>
        </authorList>
    </citation>
    <scope>IDENTIFICATION</scope>
</reference>